<dbReference type="NCBIfam" id="TIGR00741">
    <property type="entry name" value="yfiA"/>
    <property type="match status" value="1"/>
</dbReference>
<dbReference type="Pfam" id="PF02482">
    <property type="entry name" value="Ribosomal_S30AE"/>
    <property type="match status" value="1"/>
</dbReference>
<evidence type="ECO:0000313" key="1">
    <source>
        <dbReference type="EMBL" id="MBL3654670.1"/>
    </source>
</evidence>
<reference evidence="1" key="1">
    <citation type="submission" date="2021-01" db="EMBL/GenBank/DDBJ databases">
        <title>Fulvivirga kasyanovii gen. nov., sp nov., a novel member of the phylum Bacteroidetes isolated from seawater in a mussel farm.</title>
        <authorList>
            <person name="Zhao L.-H."/>
            <person name="Wang Z.-J."/>
        </authorList>
    </citation>
    <scope>NUCLEOTIDE SEQUENCE</scope>
    <source>
        <strain evidence="1">2943</strain>
    </source>
</reference>
<comment type="caution">
    <text evidence="1">The sequence shown here is derived from an EMBL/GenBank/DDBJ whole genome shotgun (WGS) entry which is preliminary data.</text>
</comment>
<keyword evidence="2" id="KW-1185">Reference proteome</keyword>
<dbReference type="EMBL" id="JAESIY010000001">
    <property type="protein sequence ID" value="MBL3654670.1"/>
    <property type="molecule type" value="Genomic_DNA"/>
</dbReference>
<dbReference type="CDD" id="cd00552">
    <property type="entry name" value="RaiA"/>
    <property type="match status" value="1"/>
</dbReference>
<sequence length="98" mass="11485">MKLQMHSIHFDADQKLIDFVQKKVDKLETFYDRVIDGEVFFRLNNSGVENKTVEIKLNIPGNQLFAKEDAKSFEEATDLATEALRRQLRKFKVKQMAH</sequence>
<dbReference type="AlphaFoldDB" id="A0A937JYW8"/>
<name>A0A937JYW8_9BACT</name>
<dbReference type="Gene3D" id="3.30.160.100">
    <property type="entry name" value="Ribosome hibernation promotion factor-like"/>
    <property type="match status" value="1"/>
</dbReference>
<dbReference type="RefSeq" id="WP_202241699.1">
    <property type="nucleotide sequence ID" value="NZ_JAESIY010000001.1"/>
</dbReference>
<protein>
    <submittedName>
        <fullName evidence="1">Ribosome-associated translation inhibitor RaiA</fullName>
    </submittedName>
</protein>
<dbReference type="SUPFAM" id="SSF69754">
    <property type="entry name" value="Ribosome binding protein Y (YfiA homologue)"/>
    <property type="match status" value="1"/>
</dbReference>
<dbReference type="InterPro" id="IPR003489">
    <property type="entry name" value="RHF/RaiA"/>
</dbReference>
<dbReference type="InterPro" id="IPR036567">
    <property type="entry name" value="RHF-like"/>
</dbReference>
<evidence type="ECO:0000313" key="2">
    <source>
        <dbReference type="Proteomes" id="UP000659388"/>
    </source>
</evidence>
<proteinExistence type="predicted"/>
<organism evidence="1 2">
    <name type="scientific">Fulvivirga sediminis</name>
    <dbReference type="NCBI Taxonomy" id="2803949"/>
    <lineage>
        <taxon>Bacteria</taxon>
        <taxon>Pseudomonadati</taxon>
        <taxon>Bacteroidota</taxon>
        <taxon>Cytophagia</taxon>
        <taxon>Cytophagales</taxon>
        <taxon>Fulvivirgaceae</taxon>
        <taxon>Fulvivirga</taxon>
    </lineage>
</organism>
<accession>A0A937JYW8</accession>
<dbReference type="Proteomes" id="UP000659388">
    <property type="component" value="Unassembled WGS sequence"/>
</dbReference>
<gene>
    <name evidence="1" type="primary">raiA</name>
    <name evidence="1" type="ORF">JL102_00905</name>
</gene>